<protein>
    <submittedName>
        <fullName evidence="2">Uncharacterized protein</fullName>
    </submittedName>
</protein>
<keyword evidence="3" id="KW-1185">Reference proteome</keyword>
<reference evidence="2" key="1">
    <citation type="submission" date="2020-08" db="EMBL/GenBank/DDBJ databases">
        <title>Multicomponent nature underlies the extraordinary mechanical properties of spider dragline silk.</title>
        <authorList>
            <person name="Kono N."/>
            <person name="Nakamura H."/>
            <person name="Mori M."/>
            <person name="Yoshida Y."/>
            <person name="Ohtoshi R."/>
            <person name="Malay A.D."/>
            <person name="Moran D.A.P."/>
            <person name="Tomita M."/>
            <person name="Numata K."/>
            <person name="Arakawa K."/>
        </authorList>
    </citation>
    <scope>NUCLEOTIDE SEQUENCE</scope>
</reference>
<evidence type="ECO:0000256" key="1">
    <source>
        <dbReference type="SAM" id="MobiDB-lite"/>
    </source>
</evidence>
<comment type="caution">
    <text evidence="2">The sequence shown here is derived from an EMBL/GenBank/DDBJ whole genome shotgun (WGS) entry which is preliminary data.</text>
</comment>
<name>A0A8X6X6I3_9ARAC</name>
<accession>A0A8X6X6I3</accession>
<dbReference type="EMBL" id="BMAV01006130">
    <property type="protein sequence ID" value="GFY47825.1"/>
    <property type="molecule type" value="Genomic_DNA"/>
</dbReference>
<organism evidence="2 3">
    <name type="scientific">Trichonephila inaurata madagascariensis</name>
    <dbReference type="NCBI Taxonomy" id="2747483"/>
    <lineage>
        <taxon>Eukaryota</taxon>
        <taxon>Metazoa</taxon>
        <taxon>Ecdysozoa</taxon>
        <taxon>Arthropoda</taxon>
        <taxon>Chelicerata</taxon>
        <taxon>Arachnida</taxon>
        <taxon>Araneae</taxon>
        <taxon>Araneomorphae</taxon>
        <taxon>Entelegynae</taxon>
        <taxon>Araneoidea</taxon>
        <taxon>Nephilidae</taxon>
        <taxon>Trichonephila</taxon>
        <taxon>Trichonephila inaurata</taxon>
    </lineage>
</organism>
<dbReference type="AlphaFoldDB" id="A0A8X6X6I3"/>
<evidence type="ECO:0000313" key="3">
    <source>
        <dbReference type="Proteomes" id="UP000886998"/>
    </source>
</evidence>
<evidence type="ECO:0000313" key="2">
    <source>
        <dbReference type="EMBL" id="GFY47825.1"/>
    </source>
</evidence>
<proteinExistence type="predicted"/>
<gene>
    <name evidence="2" type="ORF">TNIN_58911</name>
</gene>
<feature type="region of interest" description="Disordered" evidence="1">
    <location>
        <begin position="66"/>
        <end position="88"/>
    </location>
</feature>
<dbReference type="OrthoDB" id="6435150at2759"/>
<sequence>MSLYFEEWLRGVGVNDFEKLKDLIITEQVRKGISATTQEHFIDDWSNLLKPVELVDKLDAYENVRTKMRPSPANDGTHEPKKRFTKFF</sequence>
<dbReference type="Proteomes" id="UP000886998">
    <property type="component" value="Unassembled WGS sequence"/>
</dbReference>